<dbReference type="PANTHER" id="PTHR48182:SF2">
    <property type="entry name" value="PROTEIN SERAC1"/>
    <property type="match status" value="1"/>
</dbReference>
<evidence type="ECO:0000259" key="5">
    <source>
        <dbReference type="Pfam" id="PF12697"/>
    </source>
</evidence>
<evidence type="ECO:0000256" key="2">
    <source>
        <dbReference type="ARBA" id="ARBA00004370"/>
    </source>
</evidence>
<protein>
    <submittedName>
        <fullName evidence="6">Alpha/beta fold hydrolase</fullName>
    </submittedName>
</protein>
<keyword evidence="6" id="KW-0378">Hydrolase</keyword>
<organism evidence="6 7">
    <name type="scientific">Methylobacterium oryzihabitans</name>
    <dbReference type="NCBI Taxonomy" id="2499852"/>
    <lineage>
        <taxon>Bacteria</taxon>
        <taxon>Pseudomonadati</taxon>
        <taxon>Pseudomonadota</taxon>
        <taxon>Alphaproteobacteria</taxon>
        <taxon>Hyphomicrobiales</taxon>
        <taxon>Methylobacteriaceae</taxon>
        <taxon>Methylobacterium</taxon>
    </lineage>
</organism>
<feature type="domain" description="AB hydrolase-1" evidence="5">
    <location>
        <begin position="8"/>
        <end position="144"/>
    </location>
</feature>
<evidence type="ECO:0000313" key="6">
    <source>
        <dbReference type="EMBL" id="RVU17542.1"/>
    </source>
</evidence>
<dbReference type="GO" id="GO:0016020">
    <property type="term" value="C:membrane"/>
    <property type="evidence" value="ECO:0007669"/>
    <property type="project" value="UniProtKB-SubCell"/>
</dbReference>
<comment type="subcellular location">
    <subcellularLocation>
        <location evidence="1">Endoplasmic reticulum</location>
    </subcellularLocation>
    <subcellularLocation>
        <location evidence="2">Membrane</location>
    </subcellularLocation>
</comment>
<sequence>MLNKPGVLILIHGVLSSPASWTNLVEYLQEDIYIKKFFDIELFTYPTPAYRLNPLKRIPNFSDIADRLTTALREDKKYRDKTCIVLVGHSQGGLIIQRFIADAVRNARASDELSRIRGVVLLATPNNGSELFLSARRALGMLIRHPQEKYLRPFNEQIAEVHSLILNRIIYTHRSSSTSHPIRFDVYTGDEDGVVPAHSARGMFPNVGTLPGDHSSIIRPIKSNDTIINALSDACYRAFNTTNPDATILRTEFLDPKNRKDVEETETLLGSNFLSYQNVSSEDFRYWLNNYEHTFGLPMRVLLARQDETIAGMLMFHESMADNMIVIDYIACRSEAEFQHIPFQKLVRQLRSRASSVGISSVVFELQNPSYLKGSEAARARARIRRFQSLGARCIVNLRYQAPNMDEFGSIAEESSYFLMHVSAGAQPETLSRSRVQKIVQFLYTVWYRNWFSRRFGASQNELDEYVDNIYRRVAGIDADLPDKMPLEYLDI</sequence>
<dbReference type="Gene3D" id="3.40.50.1820">
    <property type="entry name" value="alpha/beta hydrolase"/>
    <property type="match status" value="1"/>
</dbReference>
<evidence type="ECO:0000256" key="4">
    <source>
        <dbReference type="ARBA" id="ARBA00023136"/>
    </source>
</evidence>
<dbReference type="SUPFAM" id="SSF53474">
    <property type="entry name" value="alpha/beta-Hydrolases"/>
    <property type="match status" value="1"/>
</dbReference>
<comment type="caution">
    <text evidence="6">The sequence shown here is derived from an EMBL/GenBank/DDBJ whole genome shotgun (WGS) entry which is preliminary data.</text>
</comment>
<dbReference type="PANTHER" id="PTHR48182">
    <property type="entry name" value="PROTEIN SERAC1"/>
    <property type="match status" value="1"/>
</dbReference>
<accession>A0A3S2VPC6</accession>
<dbReference type="Pfam" id="PF12697">
    <property type="entry name" value="Abhydrolase_6"/>
    <property type="match status" value="1"/>
</dbReference>
<evidence type="ECO:0000256" key="3">
    <source>
        <dbReference type="ARBA" id="ARBA00022824"/>
    </source>
</evidence>
<gene>
    <name evidence="6" type="ORF">EOE48_14240</name>
</gene>
<proteinExistence type="predicted"/>
<name>A0A3S2VPC6_9HYPH</name>
<dbReference type="EMBL" id="SACP01000012">
    <property type="protein sequence ID" value="RVU17542.1"/>
    <property type="molecule type" value="Genomic_DNA"/>
</dbReference>
<dbReference type="InterPro" id="IPR000073">
    <property type="entry name" value="AB_hydrolase_1"/>
</dbReference>
<keyword evidence="4" id="KW-0472">Membrane</keyword>
<evidence type="ECO:0000256" key="1">
    <source>
        <dbReference type="ARBA" id="ARBA00004240"/>
    </source>
</evidence>
<dbReference type="Proteomes" id="UP000286997">
    <property type="component" value="Unassembled WGS sequence"/>
</dbReference>
<dbReference type="OrthoDB" id="556502at2"/>
<reference evidence="6 7" key="1">
    <citation type="submission" date="2019-01" db="EMBL/GenBank/DDBJ databases">
        <authorList>
            <person name="Chen W.-M."/>
        </authorList>
    </citation>
    <scope>NUCLEOTIDE SEQUENCE [LARGE SCALE GENOMIC DNA]</scope>
    <source>
        <strain evidence="6 7">TER-1</strain>
    </source>
</reference>
<dbReference type="InterPro" id="IPR052374">
    <property type="entry name" value="SERAC1"/>
</dbReference>
<dbReference type="GO" id="GO:0016787">
    <property type="term" value="F:hydrolase activity"/>
    <property type="evidence" value="ECO:0007669"/>
    <property type="project" value="UniProtKB-KW"/>
</dbReference>
<evidence type="ECO:0000313" key="7">
    <source>
        <dbReference type="Proteomes" id="UP000286997"/>
    </source>
</evidence>
<keyword evidence="7" id="KW-1185">Reference proteome</keyword>
<dbReference type="InterPro" id="IPR029058">
    <property type="entry name" value="AB_hydrolase_fold"/>
</dbReference>
<dbReference type="AlphaFoldDB" id="A0A3S2VPC6"/>
<keyword evidence="3" id="KW-0256">Endoplasmic reticulum</keyword>